<comment type="caution">
    <text evidence="3">The sequence shown here is derived from an EMBL/GenBank/DDBJ whole genome shotgun (WGS) entry which is preliminary data.</text>
</comment>
<dbReference type="EMBL" id="BARV01007094">
    <property type="protein sequence ID" value="GAI03609.1"/>
    <property type="molecule type" value="Genomic_DNA"/>
</dbReference>
<reference evidence="3" key="1">
    <citation type="journal article" date="2014" name="Front. Microbiol.">
        <title>High frequency of phylogenetically diverse reductive dehalogenase-homologous genes in deep subseafloor sedimentary metagenomes.</title>
        <authorList>
            <person name="Kawai M."/>
            <person name="Futagami T."/>
            <person name="Toyoda A."/>
            <person name="Takaki Y."/>
            <person name="Nishi S."/>
            <person name="Hori S."/>
            <person name="Arai W."/>
            <person name="Tsubouchi T."/>
            <person name="Morono Y."/>
            <person name="Uchiyama I."/>
            <person name="Ito T."/>
            <person name="Fujiyama A."/>
            <person name="Inagaki F."/>
            <person name="Takami H."/>
        </authorList>
    </citation>
    <scope>NUCLEOTIDE SEQUENCE</scope>
    <source>
        <strain evidence="3">Expedition CK06-06</strain>
    </source>
</reference>
<dbReference type="Pfam" id="PF14358">
    <property type="entry name" value="DUF4405"/>
    <property type="match status" value="1"/>
</dbReference>
<keyword evidence="1" id="KW-0812">Transmembrane</keyword>
<evidence type="ECO:0000259" key="2">
    <source>
        <dbReference type="Pfam" id="PF14358"/>
    </source>
</evidence>
<dbReference type="GO" id="GO:0016020">
    <property type="term" value="C:membrane"/>
    <property type="evidence" value="ECO:0007669"/>
    <property type="project" value="InterPro"/>
</dbReference>
<feature type="transmembrane region" description="Helical" evidence="1">
    <location>
        <begin position="53"/>
        <end position="76"/>
    </location>
</feature>
<gene>
    <name evidence="3" type="ORF">S06H3_14504</name>
</gene>
<name>X1MB82_9ZZZZ</name>
<organism evidence="3">
    <name type="scientific">marine sediment metagenome</name>
    <dbReference type="NCBI Taxonomy" id="412755"/>
    <lineage>
        <taxon>unclassified sequences</taxon>
        <taxon>metagenomes</taxon>
        <taxon>ecological metagenomes</taxon>
    </lineage>
</organism>
<feature type="domain" description="Flavinylation-associated cytochrome" evidence="2">
    <location>
        <begin position="9"/>
        <end position="73"/>
    </location>
</feature>
<evidence type="ECO:0000256" key="1">
    <source>
        <dbReference type="SAM" id="Phobius"/>
    </source>
</evidence>
<keyword evidence="1" id="KW-0472">Membrane</keyword>
<proteinExistence type="predicted"/>
<dbReference type="InterPro" id="IPR016174">
    <property type="entry name" value="Di-haem_cyt_TM"/>
</dbReference>
<accession>X1MB82</accession>
<dbReference type="SUPFAM" id="SSF81342">
    <property type="entry name" value="Transmembrane di-heme cytochromes"/>
    <property type="match status" value="1"/>
</dbReference>
<protein>
    <recommendedName>
        <fullName evidence="2">Flavinylation-associated cytochrome domain-containing protein</fullName>
    </recommendedName>
</protein>
<sequence length="91" mass="10801">MNKVKLRAIVNIFSLFSFIISVISGLVMRSFPSGSGRSGITIWEVTKLQWREIHYYTNLIFIVLILIHLYLYWSYFKNLPKLLFRKEGQNE</sequence>
<dbReference type="AlphaFoldDB" id="X1MB82"/>
<keyword evidence="1" id="KW-1133">Transmembrane helix</keyword>
<dbReference type="InterPro" id="IPR025517">
    <property type="entry name" value="DUF4405"/>
</dbReference>
<evidence type="ECO:0000313" key="3">
    <source>
        <dbReference type="EMBL" id="GAI03609.1"/>
    </source>
</evidence>
<dbReference type="GO" id="GO:0022904">
    <property type="term" value="P:respiratory electron transport chain"/>
    <property type="evidence" value="ECO:0007669"/>
    <property type="project" value="InterPro"/>
</dbReference>
<feature type="transmembrane region" description="Helical" evidence="1">
    <location>
        <begin position="12"/>
        <end position="31"/>
    </location>
</feature>